<evidence type="ECO:0000313" key="4">
    <source>
        <dbReference type="Proteomes" id="UP000832041"/>
    </source>
</evidence>
<evidence type="ECO:0000313" key="3">
    <source>
        <dbReference type="EMBL" id="UPT21298.1"/>
    </source>
</evidence>
<organism evidence="3 4">
    <name type="scientific">Thermobifida alba</name>
    <name type="common">Thermomonospora alba</name>
    <dbReference type="NCBI Taxonomy" id="53522"/>
    <lineage>
        <taxon>Bacteria</taxon>
        <taxon>Bacillati</taxon>
        <taxon>Actinomycetota</taxon>
        <taxon>Actinomycetes</taxon>
        <taxon>Streptosporangiales</taxon>
        <taxon>Nocardiopsidaceae</taxon>
        <taxon>Thermobifida</taxon>
    </lineage>
</organism>
<dbReference type="EMBL" id="CP051627">
    <property type="protein sequence ID" value="UPT21298.1"/>
    <property type="molecule type" value="Genomic_DNA"/>
</dbReference>
<keyword evidence="2" id="KW-0472">Membrane</keyword>
<evidence type="ECO:0000256" key="2">
    <source>
        <dbReference type="SAM" id="Phobius"/>
    </source>
</evidence>
<name>A0ABY4L0S6_THEAE</name>
<dbReference type="RefSeq" id="WP_248593605.1">
    <property type="nucleotide sequence ID" value="NZ_BAABEB010000002.1"/>
</dbReference>
<keyword evidence="2" id="KW-0812">Transmembrane</keyword>
<accession>A0ABY4L0S6</accession>
<sequence length="178" mass="19221">MVLTGRRRRPANGRAPAVHLAGWLFADLLLVLFLVSLSAQNAPEAPEPPPPPPPKLLSPDSCEFTVRLGNGFDVDPDRVVAELGRILSDPDDSDFNTDDGHGEPSDKCREHLTEQREIGFVIAFGSGSNQQIGAAKEFAAEVVEIAVAEIPQFEGAKYRELWTGGSPGAVELSVFFLE</sequence>
<feature type="compositionally biased region" description="Pro residues" evidence="1">
    <location>
        <begin position="45"/>
        <end position="56"/>
    </location>
</feature>
<feature type="region of interest" description="Disordered" evidence="1">
    <location>
        <begin position="41"/>
        <end position="60"/>
    </location>
</feature>
<feature type="transmembrane region" description="Helical" evidence="2">
    <location>
        <begin position="20"/>
        <end position="39"/>
    </location>
</feature>
<evidence type="ECO:0000256" key="1">
    <source>
        <dbReference type="SAM" id="MobiDB-lite"/>
    </source>
</evidence>
<dbReference type="Proteomes" id="UP000832041">
    <property type="component" value="Chromosome"/>
</dbReference>
<feature type="region of interest" description="Disordered" evidence="1">
    <location>
        <begin position="86"/>
        <end position="107"/>
    </location>
</feature>
<gene>
    <name evidence="3" type="ORF">FOF52_10270</name>
</gene>
<proteinExistence type="predicted"/>
<protein>
    <submittedName>
        <fullName evidence="3">Uncharacterized protein</fullName>
    </submittedName>
</protein>
<keyword evidence="2" id="KW-1133">Transmembrane helix</keyword>
<reference evidence="3 4" key="1">
    <citation type="submission" date="2020-04" db="EMBL/GenBank/DDBJ databases">
        <title>Thermobifida alba genome sequencing and assembly.</title>
        <authorList>
            <person name="Luzics S."/>
            <person name="Horvath B."/>
            <person name="Nagy I."/>
            <person name="Toth A."/>
            <person name="Nagy I."/>
            <person name="Kukolya J."/>
        </authorList>
    </citation>
    <scope>NUCLEOTIDE SEQUENCE [LARGE SCALE GENOMIC DNA]</scope>
    <source>
        <strain evidence="3 4">DSM 43795</strain>
    </source>
</reference>
<feature type="compositionally biased region" description="Basic and acidic residues" evidence="1">
    <location>
        <begin position="98"/>
        <end position="107"/>
    </location>
</feature>
<keyword evidence="4" id="KW-1185">Reference proteome</keyword>